<organism evidence="2 3">
    <name type="scientific">Mycobacterium asiaticum</name>
    <dbReference type="NCBI Taxonomy" id="1790"/>
    <lineage>
        <taxon>Bacteria</taxon>
        <taxon>Bacillati</taxon>
        <taxon>Actinomycetota</taxon>
        <taxon>Actinomycetes</taxon>
        <taxon>Mycobacteriales</taxon>
        <taxon>Mycobacteriaceae</taxon>
        <taxon>Mycobacterium</taxon>
    </lineage>
</organism>
<evidence type="ECO:0000256" key="1">
    <source>
        <dbReference type="SAM" id="Phobius"/>
    </source>
</evidence>
<proteinExistence type="predicted"/>
<evidence type="ECO:0000313" key="2">
    <source>
        <dbReference type="EMBL" id="OBK13615.1"/>
    </source>
</evidence>
<keyword evidence="1" id="KW-0812">Transmembrane</keyword>
<dbReference type="Proteomes" id="UP000093629">
    <property type="component" value="Unassembled WGS sequence"/>
</dbReference>
<name>A0A1A3MX07_MYCAS</name>
<feature type="transmembrane region" description="Helical" evidence="1">
    <location>
        <begin position="31"/>
        <end position="52"/>
    </location>
</feature>
<sequence length="119" mass="12234">MTGSRAAALFAAVVAGDYALLMLVNGQLTEFGVAGAICAGSAAAVGLIDYTARQERNRGARRRAVIWAPPDRQAATAGTQCTSCGEACEKASESPSFVDRQGTRLCVGCAAALNPEPTR</sequence>
<feature type="transmembrane region" description="Helical" evidence="1">
    <location>
        <begin position="7"/>
        <end position="25"/>
    </location>
</feature>
<comment type="caution">
    <text evidence="2">The sequence shown here is derived from an EMBL/GenBank/DDBJ whole genome shotgun (WGS) entry which is preliminary data.</text>
</comment>
<dbReference type="EMBL" id="LZLQ01000111">
    <property type="protein sequence ID" value="OBK13615.1"/>
    <property type="molecule type" value="Genomic_DNA"/>
</dbReference>
<dbReference type="AlphaFoldDB" id="A0A1A3MX07"/>
<gene>
    <name evidence="2" type="ORF">A5636_01215</name>
</gene>
<protein>
    <submittedName>
        <fullName evidence="2">Uncharacterized protein</fullName>
    </submittedName>
</protein>
<reference evidence="2 3" key="1">
    <citation type="submission" date="2016-06" db="EMBL/GenBank/DDBJ databases">
        <authorList>
            <person name="Kjaerup R.B."/>
            <person name="Dalgaard T.S."/>
            <person name="Juul-Madsen H.R."/>
        </authorList>
    </citation>
    <scope>NUCLEOTIDE SEQUENCE [LARGE SCALE GENOMIC DNA]</scope>
    <source>
        <strain evidence="2 3">1245139.5</strain>
    </source>
</reference>
<evidence type="ECO:0000313" key="3">
    <source>
        <dbReference type="Proteomes" id="UP000093629"/>
    </source>
</evidence>
<dbReference type="OrthoDB" id="4753687at2"/>
<keyword evidence="1" id="KW-1133">Transmembrane helix</keyword>
<keyword evidence="1" id="KW-0472">Membrane</keyword>
<keyword evidence="3" id="KW-1185">Reference proteome</keyword>
<dbReference type="RefSeq" id="WP_065159799.1">
    <property type="nucleotide sequence ID" value="NZ_LZLQ01000111.1"/>
</dbReference>
<accession>A0A1A3MX07</accession>